<reference evidence="1 2" key="1">
    <citation type="journal article" date="2020" name="BMC Genomics">
        <title>Intraspecific diversification of the crop wild relative Brassica cretica Lam. using demographic model selection.</title>
        <authorList>
            <person name="Kioukis A."/>
            <person name="Michalopoulou V.A."/>
            <person name="Briers L."/>
            <person name="Pirintsos S."/>
            <person name="Studholme D.J."/>
            <person name="Pavlidis P."/>
            <person name="Sarris P.F."/>
        </authorList>
    </citation>
    <scope>NUCLEOTIDE SEQUENCE [LARGE SCALE GENOMIC DNA]</scope>
    <source>
        <strain evidence="2">cv. PFS-1207/04</strain>
    </source>
</reference>
<gene>
    <name evidence="1" type="ORF">DY000_02004659</name>
</gene>
<sequence length="108" mass="12888">MLPEWDRDDGDCKSEIAPPLLMSSLVKTRWRREGKRGEEAESEILALDKDKDRVLEVWTKTIEYGFRERRDEKTIRLMGKMTSFETHQTTQFCFSVLFHDIFLHHNLN</sequence>
<evidence type="ECO:0000313" key="1">
    <source>
        <dbReference type="EMBL" id="KAF3551940.1"/>
    </source>
</evidence>
<keyword evidence="2" id="KW-1185">Reference proteome</keyword>
<name>A0ABQ7CJP2_BRACR</name>
<dbReference type="Proteomes" id="UP000266723">
    <property type="component" value="Unassembled WGS sequence"/>
</dbReference>
<comment type="caution">
    <text evidence="1">The sequence shown here is derived from an EMBL/GenBank/DDBJ whole genome shotgun (WGS) entry which is preliminary data.</text>
</comment>
<proteinExistence type="predicted"/>
<evidence type="ECO:0000313" key="2">
    <source>
        <dbReference type="Proteomes" id="UP000266723"/>
    </source>
</evidence>
<organism evidence="1 2">
    <name type="scientific">Brassica cretica</name>
    <name type="common">Mustard</name>
    <dbReference type="NCBI Taxonomy" id="69181"/>
    <lineage>
        <taxon>Eukaryota</taxon>
        <taxon>Viridiplantae</taxon>
        <taxon>Streptophyta</taxon>
        <taxon>Embryophyta</taxon>
        <taxon>Tracheophyta</taxon>
        <taxon>Spermatophyta</taxon>
        <taxon>Magnoliopsida</taxon>
        <taxon>eudicotyledons</taxon>
        <taxon>Gunneridae</taxon>
        <taxon>Pentapetalae</taxon>
        <taxon>rosids</taxon>
        <taxon>malvids</taxon>
        <taxon>Brassicales</taxon>
        <taxon>Brassicaceae</taxon>
        <taxon>Brassiceae</taxon>
        <taxon>Brassica</taxon>
    </lineage>
</organism>
<dbReference type="EMBL" id="QGKV02000832">
    <property type="protein sequence ID" value="KAF3551940.1"/>
    <property type="molecule type" value="Genomic_DNA"/>
</dbReference>
<protein>
    <submittedName>
        <fullName evidence="1">Uncharacterized protein</fullName>
    </submittedName>
</protein>
<accession>A0ABQ7CJP2</accession>